<name>A0A1H8G1W7_9BACI</name>
<organism evidence="2 3">
    <name type="scientific">Mesobacillus persicus</name>
    <dbReference type="NCBI Taxonomy" id="930146"/>
    <lineage>
        <taxon>Bacteria</taxon>
        <taxon>Bacillati</taxon>
        <taxon>Bacillota</taxon>
        <taxon>Bacilli</taxon>
        <taxon>Bacillales</taxon>
        <taxon>Bacillaceae</taxon>
        <taxon>Mesobacillus</taxon>
    </lineage>
</organism>
<dbReference type="STRING" id="930146.SAMN05192533_11253"/>
<proteinExistence type="predicted"/>
<gene>
    <name evidence="2" type="ORF">SAMN05192533_11253</name>
</gene>
<dbReference type="Pfam" id="PF12690">
    <property type="entry name" value="BsuPI"/>
    <property type="match status" value="1"/>
</dbReference>
<dbReference type="Proteomes" id="UP000198553">
    <property type="component" value="Unassembled WGS sequence"/>
</dbReference>
<dbReference type="AlphaFoldDB" id="A0A1H8G1W7"/>
<evidence type="ECO:0000313" key="2">
    <source>
        <dbReference type="EMBL" id="SEN37942.1"/>
    </source>
</evidence>
<dbReference type="Gene3D" id="2.60.40.2360">
    <property type="entry name" value="Intracellular proteinase inhibitor BsuPI"/>
    <property type="match status" value="1"/>
</dbReference>
<dbReference type="EMBL" id="FOBW01000012">
    <property type="protein sequence ID" value="SEN37942.1"/>
    <property type="molecule type" value="Genomic_DNA"/>
</dbReference>
<sequence length="154" mass="17158">MRRVWMVLLLGVLLLAGCGTGDKPVFNGEDKGTNGEGSGIVAGEMLPSLMEKSALVFQYEVKNQTEEEVTLEFTSSQRFDYSVETKDGEEVFLFSSVASFLQVLGEETVKQGEALSYEIKLHDLELKPGEYVLKAWMTPQDGPMFEVTKEFTVE</sequence>
<dbReference type="RefSeq" id="WP_090748036.1">
    <property type="nucleotide sequence ID" value="NZ_FOBW01000012.1"/>
</dbReference>
<dbReference type="PROSITE" id="PS51257">
    <property type="entry name" value="PROKAR_LIPOPROTEIN"/>
    <property type="match status" value="1"/>
</dbReference>
<evidence type="ECO:0000313" key="3">
    <source>
        <dbReference type="Proteomes" id="UP000198553"/>
    </source>
</evidence>
<feature type="domain" description="Intracellular proteinase inhibitor BsuPI" evidence="1">
    <location>
        <begin position="52"/>
        <end position="138"/>
    </location>
</feature>
<protein>
    <submittedName>
        <fullName evidence="2">Intracellular proteinase inhibitor</fullName>
    </submittedName>
</protein>
<keyword evidence="3" id="KW-1185">Reference proteome</keyword>
<reference evidence="3" key="1">
    <citation type="submission" date="2016-10" db="EMBL/GenBank/DDBJ databases">
        <authorList>
            <person name="Varghese N."/>
            <person name="Submissions S."/>
        </authorList>
    </citation>
    <scope>NUCLEOTIDE SEQUENCE [LARGE SCALE GENOMIC DNA]</scope>
    <source>
        <strain evidence="3">B48,IBRC-M 10115,DSM 25386,CECT 8001</strain>
    </source>
</reference>
<dbReference type="InterPro" id="IPR038144">
    <property type="entry name" value="IPI"/>
</dbReference>
<dbReference type="InterPro" id="IPR020481">
    <property type="entry name" value="Intracell_prot_inh_BsuPI"/>
</dbReference>
<accession>A0A1H8G1W7</accession>
<evidence type="ECO:0000259" key="1">
    <source>
        <dbReference type="Pfam" id="PF12690"/>
    </source>
</evidence>
<dbReference type="OrthoDB" id="2453194at2"/>